<feature type="compositionally biased region" description="Polar residues" evidence="1">
    <location>
        <begin position="26"/>
        <end position="58"/>
    </location>
</feature>
<protein>
    <submittedName>
        <fullName evidence="2">Uncharacterized protein</fullName>
    </submittedName>
</protein>
<organism evidence="2 3">
    <name type="scientific">Pleurodeles waltl</name>
    <name type="common">Iberian ribbed newt</name>
    <dbReference type="NCBI Taxonomy" id="8319"/>
    <lineage>
        <taxon>Eukaryota</taxon>
        <taxon>Metazoa</taxon>
        <taxon>Chordata</taxon>
        <taxon>Craniata</taxon>
        <taxon>Vertebrata</taxon>
        <taxon>Euteleostomi</taxon>
        <taxon>Amphibia</taxon>
        <taxon>Batrachia</taxon>
        <taxon>Caudata</taxon>
        <taxon>Salamandroidea</taxon>
        <taxon>Salamandridae</taxon>
        <taxon>Pleurodelinae</taxon>
        <taxon>Pleurodeles</taxon>
    </lineage>
</organism>
<feature type="compositionally biased region" description="Polar residues" evidence="1">
    <location>
        <begin position="1"/>
        <end position="19"/>
    </location>
</feature>
<evidence type="ECO:0000313" key="2">
    <source>
        <dbReference type="EMBL" id="KAJ1119353.1"/>
    </source>
</evidence>
<reference evidence="2" key="1">
    <citation type="journal article" date="2022" name="bioRxiv">
        <title>Sequencing and chromosome-scale assembly of the giantPleurodeles waltlgenome.</title>
        <authorList>
            <person name="Brown T."/>
            <person name="Elewa A."/>
            <person name="Iarovenko S."/>
            <person name="Subramanian E."/>
            <person name="Araus A.J."/>
            <person name="Petzold A."/>
            <person name="Susuki M."/>
            <person name="Suzuki K.-i.T."/>
            <person name="Hayashi T."/>
            <person name="Toyoda A."/>
            <person name="Oliveira C."/>
            <person name="Osipova E."/>
            <person name="Leigh N.D."/>
            <person name="Simon A."/>
            <person name="Yun M.H."/>
        </authorList>
    </citation>
    <scope>NUCLEOTIDE SEQUENCE</scope>
    <source>
        <strain evidence="2">20211129_DDA</strain>
        <tissue evidence="2">Liver</tissue>
    </source>
</reference>
<keyword evidence="3" id="KW-1185">Reference proteome</keyword>
<dbReference type="EMBL" id="JANPWB010000012">
    <property type="protein sequence ID" value="KAJ1119353.1"/>
    <property type="molecule type" value="Genomic_DNA"/>
</dbReference>
<feature type="region of interest" description="Disordered" evidence="1">
    <location>
        <begin position="1"/>
        <end position="58"/>
    </location>
</feature>
<accession>A0AAV7P150</accession>
<feature type="non-terminal residue" evidence="2">
    <location>
        <position position="58"/>
    </location>
</feature>
<gene>
    <name evidence="2" type="ORF">NDU88_007539</name>
</gene>
<name>A0AAV7P150_PLEWA</name>
<dbReference type="Proteomes" id="UP001066276">
    <property type="component" value="Chromosome 8"/>
</dbReference>
<dbReference type="AlphaFoldDB" id="A0AAV7P150"/>
<proteinExistence type="predicted"/>
<sequence length="58" mass="6115">MVQTQSETHTGQEAPTTAPDTDLAITPSSETSQELPSQETQGPTMSSLKINSRCPNGP</sequence>
<comment type="caution">
    <text evidence="2">The sequence shown here is derived from an EMBL/GenBank/DDBJ whole genome shotgun (WGS) entry which is preliminary data.</text>
</comment>
<evidence type="ECO:0000313" key="3">
    <source>
        <dbReference type="Proteomes" id="UP001066276"/>
    </source>
</evidence>
<evidence type="ECO:0000256" key="1">
    <source>
        <dbReference type="SAM" id="MobiDB-lite"/>
    </source>
</evidence>